<proteinExistence type="predicted"/>
<feature type="compositionally biased region" description="Low complexity" evidence="1">
    <location>
        <begin position="154"/>
        <end position="165"/>
    </location>
</feature>
<comment type="caution">
    <text evidence="2">The sequence shown here is derived from an EMBL/GenBank/DDBJ whole genome shotgun (WGS) entry which is preliminary data.</text>
</comment>
<feature type="non-terminal residue" evidence="2">
    <location>
        <position position="1"/>
    </location>
</feature>
<name>A0AA40DLE9_9PEZI</name>
<reference evidence="2" key="1">
    <citation type="submission" date="2023-06" db="EMBL/GenBank/DDBJ databases">
        <title>Genome-scale phylogeny and comparative genomics of the fungal order Sordariales.</title>
        <authorList>
            <consortium name="Lawrence Berkeley National Laboratory"/>
            <person name="Hensen N."/>
            <person name="Bonometti L."/>
            <person name="Westerberg I."/>
            <person name="Brannstrom I.O."/>
            <person name="Guillou S."/>
            <person name="Cros-Aarteil S."/>
            <person name="Calhoun S."/>
            <person name="Haridas S."/>
            <person name="Kuo A."/>
            <person name="Mondo S."/>
            <person name="Pangilinan J."/>
            <person name="Riley R."/>
            <person name="Labutti K."/>
            <person name="Andreopoulos B."/>
            <person name="Lipzen A."/>
            <person name="Chen C."/>
            <person name="Yanf M."/>
            <person name="Daum C."/>
            <person name="Ng V."/>
            <person name="Clum A."/>
            <person name="Steindorff A."/>
            <person name="Ohm R."/>
            <person name="Martin F."/>
            <person name="Silar P."/>
            <person name="Natvig D."/>
            <person name="Lalanne C."/>
            <person name="Gautier V."/>
            <person name="Ament-Velasquez S.L."/>
            <person name="Kruys A."/>
            <person name="Hutchinson M.I."/>
            <person name="Powell A.J."/>
            <person name="Barry K."/>
            <person name="Miller A.N."/>
            <person name="Grigoriev I.V."/>
            <person name="Debuchy R."/>
            <person name="Gladieux P."/>
            <person name="Thoren M.H."/>
            <person name="Johannesson H."/>
        </authorList>
    </citation>
    <scope>NUCLEOTIDE SEQUENCE</scope>
    <source>
        <strain evidence="2">CBS 540.89</strain>
    </source>
</reference>
<feature type="compositionally biased region" description="Pro residues" evidence="1">
    <location>
        <begin position="87"/>
        <end position="100"/>
    </location>
</feature>
<evidence type="ECO:0000313" key="2">
    <source>
        <dbReference type="EMBL" id="KAK0704148.1"/>
    </source>
</evidence>
<evidence type="ECO:0000256" key="1">
    <source>
        <dbReference type="SAM" id="MobiDB-lite"/>
    </source>
</evidence>
<evidence type="ECO:0000313" key="3">
    <source>
        <dbReference type="Proteomes" id="UP001172159"/>
    </source>
</evidence>
<feature type="region of interest" description="Disordered" evidence="1">
    <location>
        <begin position="68"/>
        <end position="120"/>
    </location>
</feature>
<organism evidence="2 3">
    <name type="scientific">Apiosordaria backusii</name>
    <dbReference type="NCBI Taxonomy" id="314023"/>
    <lineage>
        <taxon>Eukaryota</taxon>
        <taxon>Fungi</taxon>
        <taxon>Dikarya</taxon>
        <taxon>Ascomycota</taxon>
        <taxon>Pezizomycotina</taxon>
        <taxon>Sordariomycetes</taxon>
        <taxon>Sordariomycetidae</taxon>
        <taxon>Sordariales</taxon>
        <taxon>Lasiosphaeriaceae</taxon>
        <taxon>Apiosordaria</taxon>
    </lineage>
</organism>
<dbReference type="AlphaFoldDB" id="A0AA40DLE9"/>
<dbReference type="Gene3D" id="3.30.450.30">
    <property type="entry name" value="Dynein light chain 2a, cytoplasmic"/>
    <property type="match status" value="1"/>
</dbReference>
<feature type="compositionally biased region" description="Low complexity" evidence="1">
    <location>
        <begin position="68"/>
        <end position="86"/>
    </location>
</feature>
<accession>A0AA40DLE9</accession>
<dbReference type="EMBL" id="JAUKTV010000022">
    <property type="protein sequence ID" value="KAK0704148.1"/>
    <property type="molecule type" value="Genomic_DNA"/>
</dbReference>
<feature type="region of interest" description="Disordered" evidence="1">
    <location>
        <begin position="154"/>
        <end position="184"/>
    </location>
</feature>
<feature type="compositionally biased region" description="Polar residues" evidence="1">
    <location>
        <begin position="172"/>
        <end position="182"/>
    </location>
</feature>
<gene>
    <name evidence="2" type="ORF">B0T21DRAFT_261758</name>
</gene>
<dbReference type="Proteomes" id="UP001172159">
    <property type="component" value="Unassembled WGS sequence"/>
</dbReference>
<sequence length="248" mass="25949">LPMPPPPPLLLTKRVTAFLRANLSPCIQAAMLTTPAGNLLAHASSLPASALRRQCAVAASIWALQTSSSSQPQSQSQSQSQSSSSTSPPPAPAPLAPPPTSSSNHHDPSTTKTRKHKSTPALTVQLDSGLVFVIRRLKCGMLFICMGGQSQAQSQAQSQPQQQQPHNRRTRTTPIGSPSANSELGRASVMSVGTTSGQTITSQASTSTTTTTSAGVVVMRRQVEELARWLDEKLGGLCVPDEGIGIGI</sequence>
<feature type="non-terminal residue" evidence="2">
    <location>
        <position position="248"/>
    </location>
</feature>
<keyword evidence="3" id="KW-1185">Reference proteome</keyword>
<protein>
    <submittedName>
        <fullName evidence="2">Uncharacterized protein</fullName>
    </submittedName>
</protein>